<dbReference type="AlphaFoldDB" id="A0A9P5GSY6"/>
<evidence type="ECO:0000313" key="5">
    <source>
        <dbReference type="EMBL" id="KAF7536523.1"/>
    </source>
</evidence>
<reference evidence="5" key="1">
    <citation type="submission" date="2020-03" db="EMBL/GenBank/DDBJ databases">
        <title>Draft Genome Sequence of Cylindrodendrum hubeiense.</title>
        <authorList>
            <person name="Buettner E."/>
            <person name="Kellner H."/>
        </authorList>
    </citation>
    <scope>NUCLEOTIDE SEQUENCE</scope>
    <source>
        <strain evidence="5">IHI 201604</strain>
    </source>
</reference>
<evidence type="ECO:0000256" key="4">
    <source>
        <dbReference type="ARBA" id="ARBA00023002"/>
    </source>
</evidence>
<accession>A0A9P5GSY6</accession>
<sequence>MERKEIFCVIVGAGMCGVSLGRELIRTGTLKHDEFRILDRNPDYGGVWEANRYPGVACDIPSHAYVMRYMLNPNWTRSYAGGSEIQKYYAALADRASLRKSTDFLTLVDTATWNEKTLKWEILTEHKETRKKTLWIATILFNNGGNFHRPKYAMIPGRENFKGEQWHSSEWRTDQDLTGKNVAIIGTGPSAAQIGPKIQPIVKNLYMYQRTPGHVFPRGEVVIPAWKRFIFSWFYPILWLYHVSWAVSAARNKDMWLSGTDENKAMHKKAIAWLETQVTNPVLREKLRPKTEFGCKRPLFLNDWYPMFNQPNVELITEKPVRITEHGIISKAPQALDTEDLKGQPVGAYEVRSEKNIVEEQQTRDIDVLIWGTGFDMEDWGGRFSVNGLDNLNLSKQWGTYPEAYWAIAVHAYPNFFMTLGPNSGNYWANATTVIQLQIDYHVKMVNHIKEQNKTACYAIHPTAEAQEKHNALLKEKRGHPAFLSDNFELRSHTHA</sequence>
<keyword evidence="3" id="KW-0274">FAD</keyword>
<gene>
    <name evidence="5" type="ORF">G7Z17_g13034</name>
</gene>
<dbReference type="Gene3D" id="3.50.50.60">
    <property type="entry name" value="FAD/NAD(P)-binding domain"/>
    <property type="match status" value="2"/>
</dbReference>
<dbReference type="InterPro" id="IPR036188">
    <property type="entry name" value="FAD/NAD-bd_sf"/>
</dbReference>
<organism evidence="5 6">
    <name type="scientific">Cylindrodendrum hubeiense</name>
    <dbReference type="NCBI Taxonomy" id="595255"/>
    <lineage>
        <taxon>Eukaryota</taxon>
        <taxon>Fungi</taxon>
        <taxon>Dikarya</taxon>
        <taxon>Ascomycota</taxon>
        <taxon>Pezizomycotina</taxon>
        <taxon>Sordariomycetes</taxon>
        <taxon>Hypocreomycetidae</taxon>
        <taxon>Hypocreales</taxon>
        <taxon>Nectriaceae</taxon>
        <taxon>Cylindrodendrum</taxon>
    </lineage>
</organism>
<keyword evidence="2" id="KW-0285">Flavoprotein</keyword>
<proteinExistence type="inferred from homology"/>
<dbReference type="InterPro" id="IPR020946">
    <property type="entry name" value="Flavin_mOase-like"/>
</dbReference>
<dbReference type="EMBL" id="JAANBB010000669">
    <property type="protein sequence ID" value="KAF7536523.1"/>
    <property type="molecule type" value="Genomic_DNA"/>
</dbReference>
<dbReference type="Proteomes" id="UP000722485">
    <property type="component" value="Unassembled WGS sequence"/>
</dbReference>
<dbReference type="PANTHER" id="PTHR42877:SF7">
    <property type="entry name" value="FLAVIN-BINDING MONOOXYGENASE-RELATED"/>
    <property type="match status" value="1"/>
</dbReference>
<protein>
    <recommendedName>
        <fullName evidence="7">Monooxygenase</fullName>
    </recommendedName>
</protein>
<dbReference type="GO" id="GO:0050660">
    <property type="term" value="F:flavin adenine dinucleotide binding"/>
    <property type="evidence" value="ECO:0007669"/>
    <property type="project" value="InterPro"/>
</dbReference>
<dbReference type="GO" id="GO:0004499">
    <property type="term" value="F:N,N-dimethylaniline monooxygenase activity"/>
    <property type="evidence" value="ECO:0007669"/>
    <property type="project" value="InterPro"/>
</dbReference>
<keyword evidence="6" id="KW-1185">Reference proteome</keyword>
<dbReference type="Pfam" id="PF00743">
    <property type="entry name" value="FMO-like"/>
    <property type="match status" value="1"/>
</dbReference>
<dbReference type="Pfam" id="PF13450">
    <property type="entry name" value="NAD_binding_8"/>
    <property type="match status" value="1"/>
</dbReference>
<comment type="caution">
    <text evidence="5">The sequence shown here is derived from an EMBL/GenBank/DDBJ whole genome shotgun (WGS) entry which is preliminary data.</text>
</comment>
<comment type="similarity">
    <text evidence="1">Belongs to the FAD-binding monooxygenase family.</text>
</comment>
<dbReference type="InterPro" id="IPR051209">
    <property type="entry name" value="FAD-bind_Monooxygenase_sf"/>
</dbReference>
<dbReference type="PANTHER" id="PTHR42877">
    <property type="entry name" value="L-ORNITHINE N(5)-MONOOXYGENASE-RELATED"/>
    <property type="match status" value="1"/>
</dbReference>
<dbReference type="GO" id="GO:0050661">
    <property type="term" value="F:NADP binding"/>
    <property type="evidence" value="ECO:0007669"/>
    <property type="project" value="InterPro"/>
</dbReference>
<evidence type="ECO:0008006" key="7">
    <source>
        <dbReference type="Google" id="ProtNLM"/>
    </source>
</evidence>
<evidence type="ECO:0000256" key="2">
    <source>
        <dbReference type="ARBA" id="ARBA00022630"/>
    </source>
</evidence>
<evidence type="ECO:0000256" key="3">
    <source>
        <dbReference type="ARBA" id="ARBA00022827"/>
    </source>
</evidence>
<keyword evidence="4" id="KW-0560">Oxidoreductase</keyword>
<name>A0A9P5GSY6_9HYPO</name>
<evidence type="ECO:0000256" key="1">
    <source>
        <dbReference type="ARBA" id="ARBA00010139"/>
    </source>
</evidence>
<dbReference type="SUPFAM" id="SSF51905">
    <property type="entry name" value="FAD/NAD(P)-binding domain"/>
    <property type="match status" value="1"/>
</dbReference>
<dbReference type="OrthoDB" id="74360at2759"/>
<evidence type="ECO:0000313" key="6">
    <source>
        <dbReference type="Proteomes" id="UP000722485"/>
    </source>
</evidence>